<proteinExistence type="predicted"/>
<reference evidence="2" key="1">
    <citation type="submission" date="2021-02" db="EMBL/GenBank/DDBJ databases">
        <authorList>
            <person name="Palmer J.M."/>
        </authorList>
    </citation>
    <scope>NUCLEOTIDE SEQUENCE</scope>
    <source>
        <strain evidence="2">SCRP23</strain>
    </source>
</reference>
<dbReference type="InterPro" id="IPR001611">
    <property type="entry name" value="Leu-rich_rpt"/>
</dbReference>
<protein>
    <submittedName>
        <fullName evidence="2">Leucine-rich repeat-containing protein 34</fullName>
    </submittedName>
</protein>
<comment type="caution">
    <text evidence="2">The sequence shown here is derived from an EMBL/GenBank/DDBJ whole genome shotgun (WGS) entry which is preliminary data.</text>
</comment>
<dbReference type="InterPro" id="IPR052201">
    <property type="entry name" value="LRR-containing_regulator"/>
</dbReference>
<dbReference type="Proteomes" id="UP000693981">
    <property type="component" value="Unassembled WGS sequence"/>
</dbReference>
<dbReference type="EMBL" id="JAGDFL010001332">
    <property type="protein sequence ID" value="KAG7376430.1"/>
    <property type="molecule type" value="Genomic_DNA"/>
</dbReference>
<accession>A0A8T1V815</accession>
<organism evidence="2 3">
    <name type="scientific">Phytophthora boehmeriae</name>
    <dbReference type="NCBI Taxonomy" id="109152"/>
    <lineage>
        <taxon>Eukaryota</taxon>
        <taxon>Sar</taxon>
        <taxon>Stramenopiles</taxon>
        <taxon>Oomycota</taxon>
        <taxon>Peronosporomycetes</taxon>
        <taxon>Peronosporales</taxon>
        <taxon>Peronosporaceae</taxon>
        <taxon>Phytophthora</taxon>
    </lineage>
</organism>
<dbReference type="OrthoDB" id="6500038at2759"/>
<dbReference type="PANTHER" id="PTHR24111:SF0">
    <property type="entry name" value="LEUCINE-RICH REPEAT-CONTAINING PROTEIN"/>
    <property type="match status" value="1"/>
</dbReference>
<keyword evidence="3" id="KW-1185">Reference proteome</keyword>
<keyword evidence="1" id="KW-0677">Repeat</keyword>
<sequence>MCIRHCRFGIWNTSLGVGGASAIADLLAVNTSLKTLALSRSEIGDHGMEKLVAGLIANEEGGLHELQLTDAGITGAGSSKFASLLVNSNCSVETTRQLSFTALDSARPALFDALATNPSLKKLQLKEWKLNNEHAAALVVVLK</sequence>
<dbReference type="AlphaFoldDB" id="A0A8T1V815"/>
<dbReference type="PANTHER" id="PTHR24111">
    <property type="entry name" value="LEUCINE-RICH REPEAT-CONTAINING PROTEIN 34"/>
    <property type="match status" value="1"/>
</dbReference>
<evidence type="ECO:0000256" key="1">
    <source>
        <dbReference type="ARBA" id="ARBA00022737"/>
    </source>
</evidence>
<dbReference type="Pfam" id="PF13516">
    <property type="entry name" value="LRR_6"/>
    <property type="match status" value="1"/>
</dbReference>
<evidence type="ECO:0000313" key="3">
    <source>
        <dbReference type="Proteomes" id="UP000693981"/>
    </source>
</evidence>
<gene>
    <name evidence="2" type="primary">LRRC34_1</name>
    <name evidence="2" type="ORF">PHYBOEH_001541</name>
</gene>
<evidence type="ECO:0000313" key="2">
    <source>
        <dbReference type="EMBL" id="KAG7376430.1"/>
    </source>
</evidence>
<name>A0A8T1V815_9STRA</name>